<dbReference type="InterPro" id="IPR020846">
    <property type="entry name" value="MFS_dom"/>
</dbReference>
<keyword evidence="11" id="KW-1185">Reference proteome</keyword>
<evidence type="ECO:0000259" key="9">
    <source>
        <dbReference type="PROSITE" id="PS50850"/>
    </source>
</evidence>
<sequence length="527" mass="56980">MSTATTVQGSAQSRPTSLPDMRALIGVAAVLLGTTTSLLNSRLTDIGLADIRGALGVGMDEASWLTTAYVVAEVAAIPSAVWLRSILSPARGVMIGALIFTIASLAAPFSPDLQTLISIQAIRGLSAGILMPMAYAVIMRHLPQHLRLYGLSLYALASSLTPNLAVSIEGWVITHLSWEYLFWINIIPGSLTLLAGAYGLANDPIKFLRFRRHDGFGLLALSFGLAALVTALDQGNRLDWLGSGLIVGLLASALFFLSIYLIHALRHPDPVVSPRLLARRNIGFSLFLMFAMRIGLMTSAYLLPQYLIRIQGYRALESGTMFWVSALPQIALTPFVAWLAYRMDPRSLAAFGLMLFGAGVLMLSDLTHLWTSDQILPSLFVQSIAAPFTAIPLMVLITEDISVREIPWIASLVHIVRTVGTAIGLAAVSTFTRMQEQLHSNLLGLHLERGASDVQGRIDRTAAMLEAHNSDPTTVTAQATAMLATTVQREAFVLAYSDMFVMIGLAIALAALATLFMRRPKLPGKFL</sequence>
<dbReference type="GO" id="GO:0005886">
    <property type="term" value="C:plasma membrane"/>
    <property type="evidence" value="ECO:0007669"/>
    <property type="project" value="UniProtKB-SubCell"/>
</dbReference>
<dbReference type="Gene3D" id="1.20.1250.20">
    <property type="entry name" value="MFS general substrate transporter like domains"/>
    <property type="match status" value="1"/>
</dbReference>
<evidence type="ECO:0000256" key="1">
    <source>
        <dbReference type="ARBA" id="ARBA00004651"/>
    </source>
</evidence>
<feature type="transmembrane region" description="Helical" evidence="8">
    <location>
        <begin position="282"/>
        <end position="302"/>
    </location>
</feature>
<feature type="transmembrane region" description="Helical" evidence="8">
    <location>
        <begin position="151"/>
        <end position="174"/>
    </location>
</feature>
<dbReference type="PANTHER" id="PTHR42718:SF9">
    <property type="entry name" value="MAJOR FACILITATOR SUPERFAMILY MULTIDRUG TRANSPORTER MFSC"/>
    <property type="match status" value="1"/>
</dbReference>
<keyword evidence="6 8" id="KW-1133">Transmembrane helix</keyword>
<organism evidence="10 11">
    <name type="scientific">Brucella cytisi</name>
    <dbReference type="NCBI Taxonomy" id="407152"/>
    <lineage>
        <taxon>Bacteria</taxon>
        <taxon>Pseudomonadati</taxon>
        <taxon>Pseudomonadota</taxon>
        <taxon>Alphaproteobacteria</taxon>
        <taxon>Hyphomicrobiales</taxon>
        <taxon>Brucellaceae</taxon>
        <taxon>Brucella/Ochrobactrum group</taxon>
        <taxon>Brucella</taxon>
    </lineage>
</organism>
<dbReference type="EMBL" id="MOEC01000006">
    <property type="protein sequence ID" value="OIS94001.1"/>
    <property type="molecule type" value="Genomic_DNA"/>
</dbReference>
<feature type="transmembrane region" description="Helical" evidence="8">
    <location>
        <begin position="499"/>
        <end position="517"/>
    </location>
</feature>
<comment type="caution">
    <text evidence="10">The sequence shown here is derived from an EMBL/GenBank/DDBJ whole genome shotgun (WGS) entry which is preliminary data.</text>
</comment>
<feature type="transmembrane region" description="Helical" evidence="8">
    <location>
        <begin position="180"/>
        <end position="201"/>
    </location>
</feature>
<keyword evidence="4" id="KW-1003">Cell membrane</keyword>
<keyword evidence="5 8" id="KW-0812">Transmembrane</keyword>
<dbReference type="InterPro" id="IPR036259">
    <property type="entry name" value="MFS_trans_sf"/>
</dbReference>
<dbReference type="Proteomes" id="UP000182985">
    <property type="component" value="Unassembled WGS sequence"/>
</dbReference>
<protein>
    <recommendedName>
        <fullName evidence="9">Major facilitator superfamily (MFS) profile domain-containing protein</fullName>
    </recommendedName>
</protein>
<evidence type="ECO:0000313" key="10">
    <source>
        <dbReference type="EMBL" id="OIS94001.1"/>
    </source>
</evidence>
<feature type="transmembrane region" description="Helical" evidence="8">
    <location>
        <begin position="322"/>
        <end position="341"/>
    </location>
</feature>
<feature type="transmembrane region" description="Helical" evidence="8">
    <location>
        <begin position="90"/>
        <end position="109"/>
    </location>
</feature>
<dbReference type="OrthoDB" id="9812221at2"/>
<feature type="transmembrane region" description="Helical" evidence="8">
    <location>
        <begin position="121"/>
        <end position="139"/>
    </location>
</feature>
<keyword evidence="3" id="KW-0813">Transport</keyword>
<dbReference type="PROSITE" id="PS50850">
    <property type="entry name" value="MFS"/>
    <property type="match status" value="1"/>
</dbReference>
<evidence type="ECO:0000256" key="3">
    <source>
        <dbReference type="ARBA" id="ARBA00022448"/>
    </source>
</evidence>
<dbReference type="InterPro" id="IPR011701">
    <property type="entry name" value="MFS"/>
</dbReference>
<feature type="transmembrane region" description="Helical" evidence="8">
    <location>
        <begin position="409"/>
        <end position="431"/>
    </location>
</feature>
<keyword evidence="7 8" id="KW-0472">Membrane</keyword>
<comment type="similarity">
    <text evidence="2">Belongs to the major facilitator superfamily. EmrB family.</text>
</comment>
<evidence type="ECO:0000256" key="2">
    <source>
        <dbReference type="ARBA" id="ARBA00008537"/>
    </source>
</evidence>
<evidence type="ECO:0000256" key="5">
    <source>
        <dbReference type="ARBA" id="ARBA00022692"/>
    </source>
</evidence>
<dbReference type="NCBIfam" id="TIGR00711">
    <property type="entry name" value="efflux_EmrB"/>
    <property type="match status" value="1"/>
</dbReference>
<feature type="transmembrane region" description="Helical" evidence="8">
    <location>
        <begin position="63"/>
        <end position="83"/>
    </location>
</feature>
<evidence type="ECO:0000256" key="8">
    <source>
        <dbReference type="SAM" id="Phobius"/>
    </source>
</evidence>
<feature type="transmembrane region" description="Helical" evidence="8">
    <location>
        <begin position="213"/>
        <end position="232"/>
    </location>
</feature>
<dbReference type="SUPFAM" id="SSF103473">
    <property type="entry name" value="MFS general substrate transporter"/>
    <property type="match status" value="1"/>
</dbReference>
<feature type="transmembrane region" description="Helical" evidence="8">
    <location>
        <begin position="348"/>
        <end position="369"/>
    </location>
</feature>
<evidence type="ECO:0000256" key="6">
    <source>
        <dbReference type="ARBA" id="ARBA00022989"/>
    </source>
</evidence>
<dbReference type="RefSeq" id="WP_071631243.1">
    <property type="nucleotide sequence ID" value="NZ_MOEC01000006.1"/>
</dbReference>
<dbReference type="PANTHER" id="PTHR42718">
    <property type="entry name" value="MAJOR FACILITATOR SUPERFAMILY MULTIDRUG TRANSPORTER MFSC"/>
    <property type="match status" value="1"/>
</dbReference>
<dbReference type="Gene3D" id="1.20.1720.10">
    <property type="entry name" value="Multidrug resistance protein D"/>
    <property type="match status" value="1"/>
</dbReference>
<reference evidence="10 11" key="1">
    <citation type="submission" date="2016-10" db="EMBL/GenBank/DDBJ databases">
        <title>The Draft Genome Sequence of the Potato Rhizosphere Bacteria Ochrobactrum sp. IPA7.2.</title>
        <authorList>
            <person name="Gogoleva N.E."/>
            <person name="Khlopko Y.A."/>
            <person name="Burygin G.L."/>
            <person name="Plotnikov A.O."/>
        </authorList>
    </citation>
    <scope>NUCLEOTIDE SEQUENCE [LARGE SCALE GENOMIC DNA]</scope>
    <source>
        <strain evidence="10 11">IPA7.2</strain>
    </source>
</reference>
<gene>
    <name evidence="10" type="ORF">BLA27_07855</name>
</gene>
<evidence type="ECO:0000256" key="7">
    <source>
        <dbReference type="ARBA" id="ARBA00023136"/>
    </source>
</evidence>
<evidence type="ECO:0000256" key="4">
    <source>
        <dbReference type="ARBA" id="ARBA00022475"/>
    </source>
</evidence>
<proteinExistence type="inferred from homology"/>
<accession>A0A1J6HNJ9</accession>
<comment type="subcellular location">
    <subcellularLocation>
        <location evidence="1">Cell membrane</location>
        <topology evidence="1">Multi-pass membrane protein</topology>
    </subcellularLocation>
</comment>
<feature type="transmembrane region" description="Helical" evidence="8">
    <location>
        <begin position="244"/>
        <end position="262"/>
    </location>
</feature>
<dbReference type="InterPro" id="IPR004638">
    <property type="entry name" value="EmrB-like"/>
</dbReference>
<name>A0A1J6HNJ9_9HYPH</name>
<feature type="transmembrane region" description="Helical" evidence="8">
    <location>
        <begin position="375"/>
        <end position="397"/>
    </location>
</feature>
<dbReference type="Pfam" id="PF07690">
    <property type="entry name" value="MFS_1"/>
    <property type="match status" value="1"/>
</dbReference>
<evidence type="ECO:0000313" key="11">
    <source>
        <dbReference type="Proteomes" id="UP000182985"/>
    </source>
</evidence>
<dbReference type="AlphaFoldDB" id="A0A1J6HNJ9"/>
<feature type="domain" description="Major facilitator superfamily (MFS) profile" evidence="9">
    <location>
        <begin position="21"/>
        <end position="522"/>
    </location>
</feature>
<dbReference type="GO" id="GO:0022857">
    <property type="term" value="F:transmembrane transporter activity"/>
    <property type="evidence" value="ECO:0007669"/>
    <property type="project" value="InterPro"/>
</dbReference>
<feature type="transmembrane region" description="Helical" evidence="8">
    <location>
        <begin position="23"/>
        <end position="43"/>
    </location>
</feature>